<evidence type="ECO:0000259" key="1">
    <source>
        <dbReference type="PROSITE" id="PS50126"/>
    </source>
</evidence>
<dbReference type="AlphaFoldDB" id="A0A917LFS3"/>
<gene>
    <name evidence="2" type="ORF">GCM10010916_39300</name>
</gene>
<protein>
    <recommendedName>
        <fullName evidence="1">S1 motif domain-containing protein</fullName>
    </recommendedName>
</protein>
<dbReference type="GO" id="GO:0003676">
    <property type="term" value="F:nucleic acid binding"/>
    <property type="evidence" value="ECO:0007669"/>
    <property type="project" value="InterPro"/>
</dbReference>
<name>A0A917LFS3_9BACL</name>
<dbReference type="PROSITE" id="PS50126">
    <property type="entry name" value="S1"/>
    <property type="match status" value="2"/>
</dbReference>
<dbReference type="Gene3D" id="2.40.50.140">
    <property type="entry name" value="Nucleic acid-binding proteins"/>
    <property type="match status" value="2"/>
</dbReference>
<reference evidence="2" key="1">
    <citation type="journal article" date="2014" name="Int. J. Syst. Evol. Microbiol.">
        <title>Complete genome sequence of Corynebacterium casei LMG S-19264T (=DSM 44701T), isolated from a smear-ripened cheese.</title>
        <authorList>
            <consortium name="US DOE Joint Genome Institute (JGI-PGF)"/>
            <person name="Walter F."/>
            <person name="Albersmeier A."/>
            <person name="Kalinowski J."/>
            <person name="Ruckert C."/>
        </authorList>
    </citation>
    <scope>NUCLEOTIDE SEQUENCE</scope>
    <source>
        <strain evidence="2">CGMCC 1.12987</strain>
    </source>
</reference>
<sequence>MYSQHARDDVFEDGITPAMRAWADVKEAQRTGRIMVARSIGIETKSINDKVKEEVLKLDFNGVYGYLPKSRVDAYNLRGLQHYLDRDLEFVIDNVVIDQHASVGTFVANRAKALEKKTVRFWKEAQEGQIFEAFVRGVDQYTLYLLVEGVSVELNRSQVGYMYYDDLTEAFEIGDTLPVKLIGITRPANGNKGKITVDSRTLQEDPWKNVVNYEVDGIYVGRISKIHPEHGMFVEMIDTPGLVVRTNFPAYSGNHKFKIGESLRVRIARIDAAGRRMKAVAFLPQHSKRNDGRRSPYGSR</sequence>
<dbReference type="SUPFAM" id="SSF50249">
    <property type="entry name" value="Nucleic acid-binding proteins"/>
    <property type="match status" value="2"/>
</dbReference>
<evidence type="ECO:0000313" key="2">
    <source>
        <dbReference type="EMBL" id="GGG18635.1"/>
    </source>
</evidence>
<accession>A0A917LFS3</accession>
<proteinExistence type="predicted"/>
<keyword evidence="3" id="KW-1185">Reference proteome</keyword>
<reference evidence="2" key="2">
    <citation type="submission" date="2020-09" db="EMBL/GenBank/DDBJ databases">
        <authorList>
            <person name="Sun Q."/>
            <person name="Zhou Y."/>
        </authorList>
    </citation>
    <scope>NUCLEOTIDE SEQUENCE</scope>
    <source>
        <strain evidence="2">CGMCC 1.12987</strain>
    </source>
</reference>
<dbReference type="InterPro" id="IPR003029">
    <property type="entry name" value="S1_domain"/>
</dbReference>
<dbReference type="RefSeq" id="WP_188532772.1">
    <property type="nucleotide sequence ID" value="NZ_BMGR01000014.1"/>
</dbReference>
<organism evidence="2 3">
    <name type="scientific">Paenibacillus abyssi</name>
    <dbReference type="NCBI Taxonomy" id="1340531"/>
    <lineage>
        <taxon>Bacteria</taxon>
        <taxon>Bacillati</taxon>
        <taxon>Bacillota</taxon>
        <taxon>Bacilli</taxon>
        <taxon>Bacillales</taxon>
        <taxon>Paenibacillaceae</taxon>
        <taxon>Paenibacillus</taxon>
    </lineage>
</organism>
<evidence type="ECO:0000313" key="3">
    <source>
        <dbReference type="Proteomes" id="UP000644756"/>
    </source>
</evidence>
<comment type="caution">
    <text evidence="2">The sequence shown here is derived from an EMBL/GenBank/DDBJ whole genome shotgun (WGS) entry which is preliminary data.</text>
</comment>
<dbReference type="SMART" id="SM00316">
    <property type="entry name" value="S1"/>
    <property type="match status" value="2"/>
</dbReference>
<dbReference type="Proteomes" id="UP000644756">
    <property type="component" value="Unassembled WGS sequence"/>
</dbReference>
<dbReference type="InterPro" id="IPR012340">
    <property type="entry name" value="NA-bd_OB-fold"/>
</dbReference>
<feature type="domain" description="S1 motif" evidence="1">
    <location>
        <begin position="216"/>
        <end position="286"/>
    </location>
</feature>
<dbReference type="EMBL" id="BMGR01000014">
    <property type="protein sequence ID" value="GGG18635.1"/>
    <property type="molecule type" value="Genomic_DNA"/>
</dbReference>
<feature type="domain" description="S1 motif" evidence="1">
    <location>
        <begin position="128"/>
        <end position="200"/>
    </location>
</feature>